<comment type="caution">
    <text evidence="5">The sequence shown here is derived from an EMBL/GenBank/DDBJ whole genome shotgun (WGS) entry which is preliminary data.</text>
</comment>
<dbReference type="SUPFAM" id="SSF52518">
    <property type="entry name" value="Thiamin diphosphate-binding fold (THDP-binding)"/>
    <property type="match status" value="1"/>
</dbReference>
<keyword evidence="6" id="KW-1185">Reference proteome</keyword>
<dbReference type="Gene3D" id="3.40.50.970">
    <property type="match status" value="1"/>
</dbReference>
<evidence type="ECO:0000256" key="2">
    <source>
        <dbReference type="ARBA" id="ARBA00023002"/>
    </source>
</evidence>
<organism evidence="5 6">
    <name type="scientific">Cytobacillus purgationiresistens</name>
    <dbReference type="NCBI Taxonomy" id="863449"/>
    <lineage>
        <taxon>Bacteria</taxon>
        <taxon>Bacillati</taxon>
        <taxon>Bacillota</taxon>
        <taxon>Bacilli</taxon>
        <taxon>Bacillales</taxon>
        <taxon>Bacillaceae</taxon>
        <taxon>Cytobacillus</taxon>
    </lineage>
</organism>
<keyword evidence="3" id="KW-0786">Thiamine pyrophosphate</keyword>
<evidence type="ECO:0000313" key="5">
    <source>
        <dbReference type="EMBL" id="MDQ0272367.1"/>
    </source>
</evidence>
<keyword evidence="2 5" id="KW-0560">Oxidoreductase</keyword>
<evidence type="ECO:0000256" key="1">
    <source>
        <dbReference type="ARBA" id="ARBA00001964"/>
    </source>
</evidence>
<dbReference type="RefSeq" id="WP_307477674.1">
    <property type="nucleotide sequence ID" value="NZ_JAUSUB010000022.1"/>
</dbReference>
<name>A0ABU0AM76_9BACI</name>
<protein>
    <submittedName>
        <fullName evidence="5">Pyruvate dehydrogenase E1 component beta subunit</fullName>
        <ecNumber evidence="5">1.2.4.1</ecNumber>
    </submittedName>
</protein>
<dbReference type="EC" id="1.2.4.1" evidence="5"/>
<dbReference type="Pfam" id="PF02780">
    <property type="entry name" value="Transketolase_C"/>
    <property type="match status" value="1"/>
</dbReference>
<evidence type="ECO:0000259" key="4">
    <source>
        <dbReference type="SMART" id="SM00861"/>
    </source>
</evidence>
<accession>A0ABU0AM76</accession>
<gene>
    <name evidence="5" type="ORF">J2S17_004259</name>
</gene>
<dbReference type="NCBIfam" id="NF006667">
    <property type="entry name" value="PRK09212.1"/>
    <property type="match status" value="1"/>
</dbReference>
<dbReference type="PANTHER" id="PTHR43257:SF2">
    <property type="entry name" value="PYRUVATE DEHYDROGENASE E1 COMPONENT SUBUNIT BETA"/>
    <property type="match status" value="1"/>
</dbReference>
<evidence type="ECO:0000256" key="3">
    <source>
        <dbReference type="ARBA" id="ARBA00023052"/>
    </source>
</evidence>
<dbReference type="Proteomes" id="UP001238088">
    <property type="component" value="Unassembled WGS sequence"/>
</dbReference>
<dbReference type="Gene3D" id="3.40.50.920">
    <property type="match status" value="1"/>
</dbReference>
<feature type="domain" description="Transketolase-like pyrimidine-binding" evidence="4">
    <location>
        <begin position="4"/>
        <end position="179"/>
    </location>
</feature>
<keyword evidence="5" id="KW-0670">Pyruvate</keyword>
<dbReference type="SMART" id="SM00861">
    <property type="entry name" value="Transket_pyr"/>
    <property type="match status" value="1"/>
</dbReference>
<dbReference type="EMBL" id="JAUSUB010000022">
    <property type="protein sequence ID" value="MDQ0272367.1"/>
    <property type="molecule type" value="Genomic_DNA"/>
</dbReference>
<comment type="cofactor">
    <cofactor evidence="1">
        <name>thiamine diphosphate</name>
        <dbReference type="ChEBI" id="CHEBI:58937"/>
    </cofactor>
</comment>
<dbReference type="InterPro" id="IPR033248">
    <property type="entry name" value="Transketolase_C"/>
</dbReference>
<dbReference type="InterPro" id="IPR005475">
    <property type="entry name" value="Transketolase-like_Pyr-bd"/>
</dbReference>
<evidence type="ECO:0000313" key="6">
    <source>
        <dbReference type="Proteomes" id="UP001238088"/>
    </source>
</evidence>
<dbReference type="InterPro" id="IPR009014">
    <property type="entry name" value="Transketo_C/PFOR_II"/>
</dbReference>
<dbReference type="Pfam" id="PF02779">
    <property type="entry name" value="Transket_pyr"/>
    <property type="match status" value="1"/>
</dbReference>
<dbReference type="CDD" id="cd07036">
    <property type="entry name" value="TPP_PYR_E1-PDHc-beta_like"/>
    <property type="match status" value="1"/>
</dbReference>
<dbReference type="PANTHER" id="PTHR43257">
    <property type="entry name" value="PYRUVATE DEHYDROGENASE E1 COMPONENT BETA SUBUNIT"/>
    <property type="match status" value="1"/>
</dbReference>
<sequence>MRTITYSEALNEALHEEMQKDGNIVLLGEDIGQYGGVFKVTKNLFEEFGAKRVVDTPISENGFIGMGLGAAMTGLRPVTELMWIDFAMVAMDQIVNQVAKMKYMSGGQVNVPMVIRTQEGAGRGNGAQHSQSLESMFAQVPGLKVVSPSNPYDAKGMLKSAIRDEAPVLFIENKLLYFTKGEVPEQEYTVTLDKASVIRNGEDVTIIANSRMVHFAQEAAEELKQDGISAEVIDLRSISPIDMDTILTSVKKTCRVVLVHEAHRSFGWGAELVARIQKEAFDYLDTPIERVASEDVPFPYSLKLEKEVMPQVQDIVRVVKGM</sequence>
<dbReference type="GO" id="GO:0004739">
    <property type="term" value="F:pyruvate dehydrogenase (acetyl-transferring) activity"/>
    <property type="evidence" value="ECO:0007669"/>
    <property type="project" value="UniProtKB-EC"/>
</dbReference>
<proteinExistence type="predicted"/>
<reference evidence="5 6" key="1">
    <citation type="submission" date="2023-07" db="EMBL/GenBank/DDBJ databases">
        <title>Genomic Encyclopedia of Type Strains, Phase IV (KMG-IV): sequencing the most valuable type-strain genomes for metagenomic binning, comparative biology and taxonomic classification.</title>
        <authorList>
            <person name="Goeker M."/>
        </authorList>
    </citation>
    <scope>NUCLEOTIDE SEQUENCE [LARGE SCALE GENOMIC DNA]</scope>
    <source>
        <strain evidence="5 6">DSM 23494</strain>
    </source>
</reference>
<dbReference type="InterPro" id="IPR029061">
    <property type="entry name" value="THDP-binding"/>
</dbReference>
<dbReference type="SUPFAM" id="SSF52922">
    <property type="entry name" value="TK C-terminal domain-like"/>
    <property type="match status" value="1"/>
</dbReference>